<keyword evidence="7" id="KW-1185">Reference proteome</keyword>
<evidence type="ECO:0000256" key="4">
    <source>
        <dbReference type="ARBA" id="ARBA00023136"/>
    </source>
</evidence>
<feature type="transmembrane region" description="Helical" evidence="5">
    <location>
        <begin position="24"/>
        <end position="48"/>
    </location>
</feature>
<evidence type="ECO:0000256" key="3">
    <source>
        <dbReference type="ARBA" id="ARBA00022989"/>
    </source>
</evidence>
<dbReference type="Gene3D" id="1.20.1080.10">
    <property type="entry name" value="Glycerol uptake facilitator protein"/>
    <property type="match status" value="1"/>
</dbReference>
<dbReference type="Proteomes" id="UP000242497">
    <property type="component" value="Unassembled WGS sequence"/>
</dbReference>
<proteinExistence type="predicted"/>
<dbReference type="InterPro" id="IPR023271">
    <property type="entry name" value="Aquaporin-like"/>
</dbReference>
<sequence>MVKETLAKLSLAAKGKAKLLNENFIKYFILSMMAGIYVGFGIMLIFSIGAPLKAAGSPGLKALMGASFALALTLVIFAG</sequence>
<feature type="transmembrane region" description="Helical" evidence="5">
    <location>
        <begin position="60"/>
        <end position="78"/>
    </location>
</feature>
<evidence type="ECO:0000313" key="7">
    <source>
        <dbReference type="Proteomes" id="UP000242497"/>
    </source>
</evidence>
<gene>
    <name evidence="6" type="ORF">SAMN02744037_00626</name>
</gene>
<dbReference type="GO" id="GO:0022857">
    <property type="term" value="F:transmembrane transporter activity"/>
    <property type="evidence" value="ECO:0007669"/>
    <property type="project" value="InterPro"/>
</dbReference>
<protein>
    <submittedName>
        <fullName evidence="6">Formate/nitrite transporter</fullName>
    </submittedName>
</protein>
<dbReference type="STRING" id="1123349.SAMN02744037_00626"/>
<organism evidence="6 7">
    <name type="scientific">Tepidibacter formicigenes DSM 15518</name>
    <dbReference type="NCBI Taxonomy" id="1123349"/>
    <lineage>
        <taxon>Bacteria</taxon>
        <taxon>Bacillati</taxon>
        <taxon>Bacillota</taxon>
        <taxon>Clostridia</taxon>
        <taxon>Peptostreptococcales</taxon>
        <taxon>Peptostreptococcaceae</taxon>
        <taxon>Tepidibacter</taxon>
    </lineage>
</organism>
<keyword evidence="4 5" id="KW-0472">Membrane</keyword>
<dbReference type="InterPro" id="IPR000292">
    <property type="entry name" value="For/NO2_transpt"/>
</dbReference>
<dbReference type="Pfam" id="PF01226">
    <property type="entry name" value="Form_Nir_trans"/>
    <property type="match status" value="1"/>
</dbReference>
<keyword evidence="3 5" id="KW-1133">Transmembrane helix</keyword>
<dbReference type="AlphaFoldDB" id="A0A1M6LDH4"/>
<name>A0A1M6LDH4_9FIRM</name>
<evidence type="ECO:0000313" key="6">
    <source>
        <dbReference type="EMBL" id="SHJ69207.1"/>
    </source>
</evidence>
<reference evidence="7" key="1">
    <citation type="submission" date="2016-11" db="EMBL/GenBank/DDBJ databases">
        <authorList>
            <person name="Varghese N."/>
            <person name="Submissions S."/>
        </authorList>
    </citation>
    <scope>NUCLEOTIDE SEQUENCE [LARGE SCALE GENOMIC DNA]</scope>
    <source>
        <strain evidence="7">DSM 15518</strain>
    </source>
</reference>
<evidence type="ECO:0000256" key="2">
    <source>
        <dbReference type="ARBA" id="ARBA00022692"/>
    </source>
</evidence>
<dbReference type="EMBL" id="FRAE01000010">
    <property type="protein sequence ID" value="SHJ69207.1"/>
    <property type="molecule type" value="Genomic_DNA"/>
</dbReference>
<comment type="subcellular location">
    <subcellularLocation>
        <location evidence="1">Membrane</location>
        <topology evidence="1">Multi-pass membrane protein</topology>
    </subcellularLocation>
</comment>
<evidence type="ECO:0000256" key="1">
    <source>
        <dbReference type="ARBA" id="ARBA00004141"/>
    </source>
</evidence>
<evidence type="ECO:0000256" key="5">
    <source>
        <dbReference type="SAM" id="Phobius"/>
    </source>
</evidence>
<accession>A0A1M6LDH4</accession>
<keyword evidence="2 5" id="KW-0812">Transmembrane</keyword>
<dbReference type="GO" id="GO:0016020">
    <property type="term" value="C:membrane"/>
    <property type="evidence" value="ECO:0007669"/>
    <property type="project" value="UniProtKB-SubCell"/>
</dbReference>